<name>A0A392R509_9FABA</name>
<dbReference type="AlphaFoldDB" id="A0A392R509"/>
<organism evidence="2 3">
    <name type="scientific">Trifolium medium</name>
    <dbReference type="NCBI Taxonomy" id="97028"/>
    <lineage>
        <taxon>Eukaryota</taxon>
        <taxon>Viridiplantae</taxon>
        <taxon>Streptophyta</taxon>
        <taxon>Embryophyta</taxon>
        <taxon>Tracheophyta</taxon>
        <taxon>Spermatophyta</taxon>
        <taxon>Magnoliopsida</taxon>
        <taxon>eudicotyledons</taxon>
        <taxon>Gunneridae</taxon>
        <taxon>Pentapetalae</taxon>
        <taxon>rosids</taxon>
        <taxon>fabids</taxon>
        <taxon>Fabales</taxon>
        <taxon>Fabaceae</taxon>
        <taxon>Papilionoideae</taxon>
        <taxon>50 kb inversion clade</taxon>
        <taxon>NPAAA clade</taxon>
        <taxon>Hologalegina</taxon>
        <taxon>IRL clade</taxon>
        <taxon>Trifolieae</taxon>
        <taxon>Trifolium</taxon>
    </lineage>
</organism>
<evidence type="ECO:0000313" key="3">
    <source>
        <dbReference type="Proteomes" id="UP000265520"/>
    </source>
</evidence>
<sequence>MDDGEVKRIKAADLKKPRDNDDLQKDSSVRDNDVLQNNDGGDKDDGELRMAVVDCESGSSLLTFVKE</sequence>
<proteinExistence type="predicted"/>
<keyword evidence="3" id="KW-1185">Reference proteome</keyword>
<feature type="region of interest" description="Disordered" evidence="1">
    <location>
        <begin position="1"/>
        <end position="47"/>
    </location>
</feature>
<feature type="non-terminal residue" evidence="2">
    <location>
        <position position="67"/>
    </location>
</feature>
<comment type="caution">
    <text evidence="2">The sequence shown here is derived from an EMBL/GenBank/DDBJ whole genome shotgun (WGS) entry which is preliminary data.</text>
</comment>
<protein>
    <submittedName>
        <fullName evidence="2">Uncharacterized protein</fullName>
    </submittedName>
</protein>
<evidence type="ECO:0000313" key="2">
    <source>
        <dbReference type="EMBL" id="MCI31192.1"/>
    </source>
</evidence>
<dbReference type="EMBL" id="LXQA010185332">
    <property type="protein sequence ID" value="MCI31192.1"/>
    <property type="molecule type" value="Genomic_DNA"/>
</dbReference>
<feature type="compositionally biased region" description="Basic and acidic residues" evidence="1">
    <location>
        <begin position="1"/>
        <end position="33"/>
    </location>
</feature>
<accession>A0A392R509</accession>
<dbReference type="Proteomes" id="UP000265520">
    <property type="component" value="Unassembled WGS sequence"/>
</dbReference>
<evidence type="ECO:0000256" key="1">
    <source>
        <dbReference type="SAM" id="MobiDB-lite"/>
    </source>
</evidence>
<reference evidence="2 3" key="1">
    <citation type="journal article" date="2018" name="Front. Plant Sci.">
        <title>Red Clover (Trifolium pratense) and Zigzag Clover (T. medium) - A Picture of Genomic Similarities and Differences.</title>
        <authorList>
            <person name="Dluhosova J."/>
            <person name="Istvanek J."/>
            <person name="Nedelnik J."/>
            <person name="Repkova J."/>
        </authorList>
    </citation>
    <scope>NUCLEOTIDE SEQUENCE [LARGE SCALE GENOMIC DNA]</scope>
    <source>
        <strain evidence="3">cv. 10/8</strain>
        <tissue evidence="2">Leaf</tissue>
    </source>
</reference>